<dbReference type="EMBL" id="CAJGYO010000003">
    <property type="protein sequence ID" value="CAD6220171.1"/>
    <property type="molecule type" value="Genomic_DNA"/>
</dbReference>
<dbReference type="PANTHER" id="PTHR34591:SF21">
    <property type="entry name" value="F-BOX DOMAIN CONTAINING PROTEIN, EXPRESSED"/>
    <property type="match status" value="1"/>
</dbReference>
<evidence type="ECO:0000313" key="2">
    <source>
        <dbReference type="EMBL" id="CAD6220171.1"/>
    </source>
</evidence>
<dbReference type="AlphaFoldDB" id="A0A811NF00"/>
<gene>
    <name evidence="2" type="ORF">NCGR_LOCUS13734</name>
</gene>
<proteinExistence type="predicted"/>
<dbReference type="Proteomes" id="UP000604825">
    <property type="component" value="Unassembled WGS sequence"/>
</dbReference>
<sequence length="143" mass="16692">MEWVLKYEVEVGYYAHYVASLPYDHNARQPDGSWTVEEDKTSIQESCEWDSDNDDTFTVNHLEGQESLPYDHNARQPDGSWTAEEDKTSIQESCEWDSENDDTFTVNHLEGQEYCYQGLDIIGFILSRKLYLWLGGLEWLPII</sequence>
<evidence type="ECO:0000256" key="1">
    <source>
        <dbReference type="SAM" id="MobiDB-lite"/>
    </source>
</evidence>
<name>A0A811NF00_9POAL</name>
<organism evidence="2 3">
    <name type="scientific">Miscanthus lutarioriparius</name>
    <dbReference type="NCBI Taxonomy" id="422564"/>
    <lineage>
        <taxon>Eukaryota</taxon>
        <taxon>Viridiplantae</taxon>
        <taxon>Streptophyta</taxon>
        <taxon>Embryophyta</taxon>
        <taxon>Tracheophyta</taxon>
        <taxon>Spermatophyta</taxon>
        <taxon>Magnoliopsida</taxon>
        <taxon>Liliopsida</taxon>
        <taxon>Poales</taxon>
        <taxon>Poaceae</taxon>
        <taxon>PACMAD clade</taxon>
        <taxon>Panicoideae</taxon>
        <taxon>Andropogonodae</taxon>
        <taxon>Andropogoneae</taxon>
        <taxon>Saccharinae</taxon>
        <taxon>Miscanthus</taxon>
    </lineage>
</organism>
<reference evidence="2" key="1">
    <citation type="submission" date="2020-10" db="EMBL/GenBank/DDBJ databases">
        <authorList>
            <person name="Han B."/>
            <person name="Lu T."/>
            <person name="Zhao Q."/>
            <person name="Huang X."/>
            <person name="Zhao Y."/>
        </authorList>
    </citation>
    <scope>NUCLEOTIDE SEQUENCE</scope>
</reference>
<evidence type="ECO:0000313" key="3">
    <source>
        <dbReference type="Proteomes" id="UP000604825"/>
    </source>
</evidence>
<dbReference type="OrthoDB" id="10560606at2759"/>
<feature type="region of interest" description="Disordered" evidence="1">
    <location>
        <begin position="68"/>
        <end position="87"/>
    </location>
</feature>
<dbReference type="PANTHER" id="PTHR34591">
    <property type="entry name" value="OS03G0653100 PROTEIN-RELATED"/>
    <property type="match status" value="1"/>
</dbReference>
<keyword evidence="3" id="KW-1185">Reference proteome</keyword>
<protein>
    <submittedName>
        <fullName evidence="2">Uncharacterized protein</fullName>
    </submittedName>
</protein>
<accession>A0A811NF00</accession>
<comment type="caution">
    <text evidence="2">The sequence shown here is derived from an EMBL/GenBank/DDBJ whole genome shotgun (WGS) entry which is preliminary data.</text>
</comment>